<gene>
    <name evidence="8" type="ORF">ARMSODRAFT_927705</name>
</gene>
<evidence type="ECO:0000256" key="5">
    <source>
        <dbReference type="SAM" id="MobiDB-lite"/>
    </source>
</evidence>
<evidence type="ECO:0000256" key="2">
    <source>
        <dbReference type="ARBA" id="ARBA00023127"/>
    </source>
</evidence>
<evidence type="ECO:0000256" key="4">
    <source>
        <dbReference type="RuleBase" id="RU000383"/>
    </source>
</evidence>
<dbReference type="FunFam" id="1.10.472.10:FF:000001">
    <property type="entry name" value="G2/mitotic-specific cyclin"/>
    <property type="match status" value="1"/>
</dbReference>
<feature type="domain" description="Cyclin-like" evidence="6">
    <location>
        <begin position="296"/>
        <end position="380"/>
    </location>
</feature>
<dbReference type="PANTHER" id="PTHR10177">
    <property type="entry name" value="CYCLINS"/>
    <property type="match status" value="1"/>
</dbReference>
<dbReference type="SUPFAM" id="SSF47954">
    <property type="entry name" value="Cyclin-like"/>
    <property type="match status" value="2"/>
</dbReference>
<reference evidence="9" key="1">
    <citation type="journal article" date="2017" name="Nat. Ecol. Evol.">
        <title>Genome expansion and lineage-specific genetic innovations in the forest pathogenic fungi Armillaria.</title>
        <authorList>
            <person name="Sipos G."/>
            <person name="Prasanna A.N."/>
            <person name="Walter M.C."/>
            <person name="O'Connor E."/>
            <person name="Balint B."/>
            <person name="Krizsan K."/>
            <person name="Kiss B."/>
            <person name="Hess J."/>
            <person name="Varga T."/>
            <person name="Slot J."/>
            <person name="Riley R."/>
            <person name="Boka B."/>
            <person name="Rigling D."/>
            <person name="Barry K."/>
            <person name="Lee J."/>
            <person name="Mihaltcheva S."/>
            <person name="LaButti K."/>
            <person name="Lipzen A."/>
            <person name="Waldron R."/>
            <person name="Moloney N.M."/>
            <person name="Sperisen C."/>
            <person name="Kredics L."/>
            <person name="Vagvoelgyi C."/>
            <person name="Patrignani A."/>
            <person name="Fitzpatrick D."/>
            <person name="Nagy I."/>
            <person name="Doyle S."/>
            <person name="Anderson J.B."/>
            <person name="Grigoriev I.V."/>
            <person name="Gueldener U."/>
            <person name="Muensterkoetter M."/>
            <person name="Nagy L.G."/>
        </authorList>
    </citation>
    <scope>NUCLEOTIDE SEQUENCE [LARGE SCALE GENOMIC DNA]</scope>
    <source>
        <strain evidence="9">28-4</strain>
    </source>
</reference>
<feature type="region of interest" description="Disordered" evidence="5">
    <location>
        <begin position="1"/>
        <end position="40"/>
    </location>
</feature>
<dbReference type="SMART" id="SM00385">
    <property type="entry name" value="CYCLIN"/>
    <property type="match status" value="2"/>
</dbReference>
<sequence>MAANTRGPQRTRLPQRGKNDENAASRHIRQHSASSRLTQREVNGVKLNLLRPALGEVTLKAVNRKENTSKSVLGDKEDLPLKPARPVLSTTTVQRVPLGTARAQVAPPVANAVNARVPIISAPRPHIPILSHRRVPRVPPPPVVIYDDPAEDVEEEAEDDMDIEDVPVHALPPPEQAQVERERDEDEMSVEGEEEVEAMIVVEDREEAQEEEATETPQVYVWPDAPTHRRLKYAREVEAIREVFEDDPDYDPAMVAEYADEIFEYMQKLEEEVMPNPDYMDSQQEITWEMRQTLVDWLLQAHLRYHMIPETVWIAINIVDRFLSKRVVSLARLQLVGISALFIAAKYEEIMAPSVDEFVAMAENGYTRDEVLKGERIILQTLGFHISHYCSPYSWMRKISRADDYEIQTRTLCKFLVEATLLDYRFLRAKPSLVAAVGMYTSRIMLGGDWNEAFVFHSGFTEEQLVPGHELLIEKIAERSFARLYLVKKYANKKFLKASTFAIKWARGVLEGTGCTDTMLRDDQV</sequence>
<accession>A0A2H3CFQ0</accession>
<dbReference type="InterPro" id="IPR006671">
    <property type="entry name" value="Cyclin_N"/>
</dbReference>
<evidence type="ECO:0000313" key="9">
    <source>
        <dbReference type="Proteomes" id="UP000218334"/>
    </source>
</evidence>
<name>A0A2H3CFQ0_9AGAR</name>
<dbReference type="InterPro" id="IPR004367">
    <property type="entry name" value="Cyclin_C-dom"/>
</dbReference>
<keyword evidence="9" id="KW-1185">Reference proteome</keyword>
<feature type="domain" description="Cyclin-like" evidence="6">
    <location>
        <begin position="394"/>
        <end position="474"/>
    </location>
</feature>
<dbReference type="Gene3D" id="1.10.472.10">
    <property type="entry name" value="Cyclin-like"/>
    <property type="match status" value="2"/>
</dbReference>
<dbReference type="CDD" id="cd20512">
    <property type="entry name" value="CYCLIN_CLBs_yeast_rpt2"/>
    <property type="match status" value="1"/>
</dbReference>
<feature type="region of interest" description="Disordered" evidence="5">
    <location>
        <begin position="175"/>
        <end position="194"/>
    </location>
</feature>
<feature type="compositionally biased region" description="Polar residues" evidence="5">
    <location>
        <begin position="31"/>
        <end position="40"/>
    </location>
</feature>
<dbReference type="InterPro" id="IPR039361">
    <property type="entry name" value="Cyclin"/>
</dbReference>
<dbReference type="AlphaFoldDB" id="A0A2H3CFQ0"/>
<dbReference type="InterPro" id="IPR013763">
    <property type="entry name" value="Cyclin-like_dom"/>
</dbReference>
<evidence type="ECO:0000256" key="1">
    <source>
        <dbReference type="ARBA" id="ARBA00022618"/>
    </source>
</evidence>
<evidence type="ECO:0000259" key="7">
    <source>
        <dbReference type="SMART" id="SM01332"/>
    </source>
</evidence>
<keyword evidence="2 4" id="KW-0195">Cyclin</keyword>
<comment type="similarity">
    <text evidence="4">Belongs to the cyclin family.</text>
</comment>
<dbReference type="Pfam" id="PF02984">
    <property type="entry name" value="Cyclin_C"/>
    <property type="match status" value="1"/>
</dbReference>
<dbReference type="InterPro" id="IPR048258">
    <property type="entry name" value="Cyclins_cyclin-box"/>
</dbReference>
<proteinExistence type="inferred from homology"/>
<feature type="compositionally biased region" description="Acidic residues" evidence="5">
    <location>
        <begin position="183"/>
        <end position="194"/>
    </location>
</feature>
<evidence type="ECO:0000313" key="8">
    <source>
        <dbReference type="EMBL" id="PBK75607.1"/>
    </source>
</evidence>
<feature type="domain" description="Cyclin C-terminal" evidence="7">
    <location>
        <begin position="390"/>
        <end position="504"/>
    </location>
</feature>
<dbReference type="PROSITE" id="PS00292">
    <property type="entry name" value="CYCLINS"/>
    <property type="match status" value="1"/>
</dbReference>
<dbReference type="Pfam" id="PF00134">
    <property type="entry name" value="Cyclin_N"/>
    <property type="match status" value="1"/>
</dbReference>
<keyword evidence="1" id="KW-0132">Cell division</keyword>
<dbReference type="GO" id="GO:0051301">
    <property type="term" value="P:cell division"/>
    <property type="evidence" value="ECO:0007669"/>
    <property type="project" value="UniProtKB-KW"/>
</dbReference>
<protein>
    <submittedName>
        <fullName evidence="8">A/B/D/E cyclin</fullName>
    </submittedName>
</protein>
<evidence type="ECO:0000259" key="6">
    <source>
        <dbReference type="SMART" id="SM00385"/>
    </source>
</evidence>
<dbReference type="STRING" id="1076256.A0A2H3CFQ0"/>
<keyword evidence="3" id="KW-0131">Cell cycle</keyword>
<dbReference type="SMART" id="SM01332">
    <property type="entry name" value="Cyclin_C"/>
    <property type="match status" value="1"/>
</dbReference>
<organism evidence="8 9">
    <name type="scientific">Armillaria solidipes</name>
    <dbReference type="NCBI Taxonomy" id="1076256"/>
    <lineage>
        <taxon>Eukaryota</taxon>
        <taxon>Fungi</taxon>
        <taxon>Dikarya</taxon>
        <taxon>Basidiomycota</taxon>
        <taxon>Agaricomycotina</taxon>
        <taxon>Agaricomycetes</taxon>
        <taxon>Agaricomycetidae</taxon>
        <taxon>Agaricales</taxon>
        <taxon>Marasmiineae</taxon>
        <taxon>Physalacriaceae</taxon>
        <taxon>Armillaria</taxon>
    </lineage>
</organism>
<evidence type="ECO:0000256" key="3">
    <source>
        <dbReference type="ARBA" id="ARBA00023306"/>
    </source>
</evidence>
<dbReference type="EMBL" id="KZ293417">
    <property type="protein sequence ID" value="PBK75607.1"/>
    <property type="molecule type" value="Genomic_DNA"/>
</dbReference>
<dbReference type="Proteomes" id="UP000218334">
    <property type="component" value="Unassembled WGS sequence"/>
</dbReference>
<dbReference type="InterPro" id="IPR036915">
    <property type="entry name" value="Cyclin-like_sf"/>
</dbReference>